<dbReference type="EMBL" id="BMYK01000001">
    <property type="protein sequence ID" value="GHC69348.1"/>
    <property type="molecule type" value="Genomic_DNA"/>
</dbReference>
<dbReference type="Proteomes" id="UP000626210">
    <property type="component" value="Unassembled WGS sequence"/>
</dbReference>
<keyword evidence="2" id="KW-1185">Reference proteome</keyword>
<protein>
    <recommendedName>
        <fullName evidence="3">Lipoprotein</fullName>
    </recommendedName>
</protein>
<dbReference type="RefSeq" id="WP_189685231.1">
    <property type="nucleotide sequence ID" value="NZ_BMYK01000001.1"/>
</dbReference>
<gene>
    <name evidence="1" type="ORF">GCM10007320_02700</name>
</gene>
<evidence type="ECO:0000313" key="1">
    <source>
        <dbReference type="EMBL" id="GHC69348.1"/>
    </source>
</evidence>
<name>A0ABQ3FUP1_9BURK</name>
<evidence type="ECO:0008006" key="3">
    <source>
        <dbReference type="Google" id="ProtNLM"/>
    </source>
</evidence>
<comment type="caution">
    <text evidence="1">The sequence shown here is derived from an EMBL/GenBank/DDBJ whole genome shotgun (WGS) entry which is preliminary data.</text>
</comment>
<organism evidence="1 2">
    <name type="scientific">Pseudorhodoferax aquiterrae</name>
    <dbReference type="NCBI Taxonomy" id="747304"/>
    <lineage>
        <taxon>Bacteria</taxon>
        <taxon>Pseudomonadati</taxon>
        <taxon>Pseudomonadota</taxon>
        <taxon>Betaproteobacteria</taxon>
        <taxon>Burkholderiales</taxon>
        <taxon>Comamonadaceae</taxon>
    </lineage>
</organism>
<proteinExistence type="predicted"/>
<reference evidence="2" key="1">
    <citation type="journal article" date="2019" name="Int. J. Syst. Evol. Microbiol.">
        <title>The Global Catalogue of Microorganisms (GCM) 10K type strain sequencing project: providing services to taxonomists for standard genome sequencing and annotation.</title>
        <authorList>
            <consortium name="The Broad Institute Genomics Platform"/>
            <consortium name="The Broad Institute Genome Sequencing Center for Infectious Disease"/>
            <person name="Wu L."/>
            <person name="Ma J."/>
        </authorList>
    </citation>
    <scope>NUCLEOTIDE SEQUENCE [LARGE SCALE GENOMIC DNA]</scope>
    <source>
        <strain evidence="2">KCTC 23314</strain>
    </source>
</reference>
<sequence>MPSRRHDPSARPSGTAPRRASWPLAALLAALLTAGCGGEAALVVPFFTFGFVFNGDVGGAQHDIAINLNPNAPTTESGNFEEFSNLRFDNNEHVVTGSYSGCTLKLNLAPIPPATTVPAPLAASYEGRFTGPDTIQLTPQGGDNLPTLTVVRGQGGKDTRAKTC</sequence>
<evidence type="ECO:0000313" key="2">
    <source>
        <dbReference type="Proteomes" id="UP000626210"/>
    </source>
</evidence>
<accession>A0ABQ3FUP1</accession>